<dbReference type="AlphaFoldDB" id="A0A1I1GKF7"/>
<dbReference type="OrthoDB" id="6272845at2"/>
<name>A0A1I1GKF7_9GAMM</name>
<evidence type="ECO:0000256" key="1">
    <source>
        <dbReference type="SAM" id="Phobius"/>
    </source>
</evidence>
<keyword evidence="1" id="KW-0472">Membrane</keyword>
<dbReference type="Proteomes" id="UP000198862">
    <property type="component" value="Unassembled WGS sequence"/>
</dbReference>
<keyword evidence="1" id="KW-1133">Transmembrane helix</keyword>
<keyword evidence="3" id="KW-1185">Reference proteome</keyword>
<sequence length="85" mass="9616">MELNYWHIFFAVVALMNLFVSIYLTKRDDLETFQKVAQIILVWLIPVAAAIGFWLFHRSQDVQLSPSKLFGGGVNNNTNITGTGD</sequence>
<accession>A0A1I1GKF7</accession>
<organism evidence="2 3">
    <name type="scientific">Pseudoalteromonas denitrificans DSM 6059</name>
    <dbReference type="NCBI Taxonomy" id="1123010"/>
    <lineage>
        <taxon>Bacteria</taxon>
        <taxon>Pseudomonadati</taxon>
        <taxon>Pseudomonadota</taxon>
        <taxon>Gammaproteobacteria</taxon>
        <taxon>Alteromonadales</taxon>
        <taxon>Pseudoalteromonadaceae</taxon>
        <taxon>Pseudoalteromonas</taxon>
    </lineage>
</organism>
<feature type="transmembrane region" description="Helical" evidence="1">
    <location>
        <begin position="6"/>
        <end position="24"/>
    </location>
</feature>
<evidence type="ECO:0000313" key="2">
    <source>
        <dbReference type="EMBL" id="SFC11762.1"/>
    </source>
</evidence>
<dbReference type="EMBL" id="FOLO01000005">
    <property type="protein sequence ID" value="SFC11762.1"/>
    <property type="molecule type" value="Genomic_DNA"/>
</dbReference>
<keyword evidence="1" id="KW-0812">Transmembrane</keyword>
<proteinExistence type="predicted"/>
<dbReference type="RefSeq" id="WP_091980615.1">
    <property type="nucleotide sequence ID" value="NZ_FOLO01000005.1"/>
</dbReference>
<protein>
    <recommendedName>
        <fullName evidence="4">Phospholipase_D-nuclease N-terminal</fullName>
    </recommendedName>
</protein>
<feature type="transmembrane region" description="Helical" evidence="1">
    <location>
        <begin position="36"/>
        <end position="56"/>
    </location>
</feature>
<gene>
    <name evidence="2" type="ORF">SAMN02745724_00922</name>
</gene>
<reference evidence="2 3" key="1">
    <citation type="submission" date="2016-10" db="EMBL/GenBank/DDBJ databases">
        <authorList>
            <person name="de Groot N.N."/>
        </authorList>
    </citation>
    <scope>NUCLEOTIDE SEQUENCE [LARGE SCALE GENOMIC DNA]</scope>
    <source>
        <strain evidence="2 3">DSM 6059</strain>
    </source>
</reference>
<evidence type="ECO:0000313" key="3">
    <source>
        <dbReference type="Proteomes" id="UP000198862"/>
    </source>
</evidence>
<evidence type="ECO:0008006" key="4">
    <source>
        <dbReference type="Google" id="ProtNLM"/>
    </source>
</evidence>